<gene>
    <name evidence="14" type="ORF">AUL39_04855</name>
</gene>
<dbReference type="OrthoDB" id="9796672at2"/>
<comment type="subcellular location">
    <subcellularLocation>
        <location evidence="1">Membrane</location>
        <topology evidence="1">Multi-pass membrane protein</topology>
    </subcellularLocation>
</comment>
<sequence>MSRKLESLGSQIRSATDSDAESAQQSGTTTAPVGTPDNPSFKILTVANFITACRLALTIAFLVLFVQGTNRVLALSFYAIAAVTDFLDGQIARRTQTVSWLGKVMDPIMDRVLLFTGVLAIVLTGELPVWVAVLVIGRDCYLAVGALILQKYRRRPVDVVYIGKVTTALLMFGFCDLLLGAPVVPGLGLVDVAWLPGLNAQPSALGIFFVYVGLICSITTAVMYTREGIQIRREALAEQEGEKKQ</sequence>
<dbReference type="PANTHER" id="PTHR14269">
    <property type="entry name" value="CDP-DIACYLGLYCEROL--GLYCEROL-3-PHOSPHATE 3-PHOSPHATIDYLTRANSFERASE-RELATED"/>
    <property type="match status" value="1"/>
</dbReference>
<accession>A0A100YVA1</accession>
<feature type="region of interest" description="Disordered" evidence="12">
    <location>
        <begin position="1"/>
        <end position="34"/>
    </location>
</feature>
<feature type="transmembrane region" description="Helical" evidence="13">
    <location>
        <begin position="204"/>
        <end position="224"/>
    </location>
</feature>
<feature type="transmembrane region" description="Helical" evidence="13">
    <location>
        <begin position="104"/>
        <end position="123"/>
    </location>
</feature>
<evidence type="ECO:0000256" key="8">
    <source>
        <dbReference type="ARBA" id="ARBA00023136"/>
    </source>
</evidence>
<reference evidence="14 15" key="1">
    <citation type="submission" date="2015-12" db="EMBL/GenBank/DDBJ databases">
        <title>Draft Genome Sequence of Olsenella scatoligenes SK9K4T; a Producer of 3-Methylindole- (skatole) and 4-Methylphenol- (p-cresol) Isolated from Pig Feces.</title>
        <authorList>
            <person name="Li X."/>
            <person name="Borg B."/>
            <person name="Canibe N."/>
        </authorList>
    </citation>
    <scope>NUCLEOTIDE SEQUENCE [LARGE SCALE GENOMIC DNA]</scope>
    <source>
        <strain evidence="14 15">SK9K4</strain>
    </source>
</reference>
<evidence type="ECO:0000256" key="4">
    <source>
        <dbReference type="ARBA" id="ARBA00022679"/>
    </source>
</evidence>
<evidence type="ECO:0000313" key="14">
    <source>
        <dbReference type="EMBL" id="KUH58343.1"/>
    </source>
</evidence>
<dbReference type="InterPro" id="IPR043130">
    <property type="entry name" value="CDP-OH_PTrfase_TM_dom"/>
</dbReference>
<evidence type="ECO:0000256" key="6">
    <source>
        <dbReference type="ARBA" id="ARBA00022989"/>
    </source>
</evidence>
<organism evidence="14 15">
    <name type="scientific">Tractidigestivibacter scatoligenes</name>
    <name type="common">Olsenella scatoligenes</name>
    <dbReference type="NCBI Taxonomy" id="1299998"/>
    <lineage>
        <taxon>Bacteria</taxon>
        <taxon>Bacillati</taxon>
        <taxon>Actinomycetota</taxon>
        <taxon>Coriobacteriia</taxon>
        <taxon>Coriobacteriales</taxon>
        <taxon>Atopobiaceae</taxon>
        <taxon>Tractidigestivibacter</taxon>
    </lineage>
</organism>
<dbReference type="InterPro" id="IPR050324">
    <property type="entry name" value="CDP-alcohol_PTase-I"/>
</dbReference>
<evidence type="ECO:0000256" key="10">
    <source>
        <dbReference type="ARBA" id="ARBA00023264"/>
    </source>
</evidence>
<evidence type="ECO:0000256" key="9">
    <source>
        <dbReference type="ARBA" id="ARBA00023209"/>
    </source>
</evidence>
<dbReference type="GO" id="GO:0016780">
    <property type="term" value="F:phosphotransferase activity, for other substituted phosphate groups"/>
    <property type="evidence" value="ECO:0007669"/>
    <property type="project" value="InterPro"/>
</dbReference>
<protein>
    <submittedName>
        <fullName evidence="14">CDP-alcohol phosphatidyltransferase</fullName>
    </submittedName>
</protein>
<name>A0A100YVA1_TRASO</name>
<keyword evidence="9" id="KW-0594">Phospholipid biosynthesis</keyword>
<evidence type="ECO:0000256" key="3">
    <source>
        <dbReference type="ARBA" id="ARBA00022516"/>
    </source>
</evidence>
<comment type="caution">
    <text evidence="14">The sequence shown here is derived from an EMBL/GenBank/DDBJ whole genome shotgun (WGS) entry which is preliminary data.</text>
</comment>
<keyword evidence="7" id="KW-0443">Lipid metabolism</keyword>
<keyword evidence="15" id="KW-1185">Reference proteome</keyword>
<dbReference type="AlphaFoldDB" id="A0A100YVA1"/>
<evidence type="ECO:0000256" key="1">
    <source>
        <dbReference type="ARBA" id="ARBA00004141"/>
    </source>
</evidence>
<dbReference type="STRING" id="1299998.AUL39_04855"/>
<evidence type="ECO:0000256" key="13">
    <source>
        <dbReference type="SAM" id="Phobius"/>
    </source>
</evidence>
<feature type="transmembrane region" description="Helical" evidence="13">
    <location>
        <begin position="72"/>
        <end position="92"/>
    </location>
</feature>
<proteinExistence type="inferred from homology"/>
<evidence type="ECO:0000256" key="7">
    <source>
        <dbReference type="ARBA" id="ARBA00023098"/>
    </source>
</evidence>
<dbReference type="InterPro" id="IPR000462">
    <property type="entry name" value="CDP-OH_P_trans"/>
</dbReference>
<dbReference type="RefSeq" id="WP_059054291.1">
    <property type="nucleotide sequence ID" value="NZ_LOJF01000009.1"/>
</dbReference>
<feature type="transmembrane region" description="Helical" evidence="13">
    <location>
        <begin position="161"/>
        <end position="184"/>
    </location>
</feature>
<dbReference type="GO" id="GO:0046474">
    <property type="term" value="P:glycerophospholipid biosynthetic process"/>
    <property type="evidence" value="ECO:0007669"/>
    <property type="project" value="TreeGrafter"/>
</dbReference>
<keyword evidence="3" id="KW-0444">Lipid biosynthesis</keyword>
<dbReference type="Gene3D" id="1.20.120.1760">
    <property type="match status" value="1"/>
</dbReference>
<dbReference type="Pfam" id="PF01066">
    <property type="entry name" value="CDP-OH_P_transf"/>
    <property type="match status" value="1"/>
</dbReference>
<comment type="similarity">
    <text evidence="2 11">Belongs to the CDP-alcohol phosphatidyltransferase class-I family.</text>
</comment>
<keyword evidence="4 11" id="KW-0808">Transferase</keyword>
<evidence type="ECO:0000256" key="5">
    <source>
        <dbReference type="ARBA" id="ARBA00022692"/>
    </source>
</evidence>
<dbReference type="Proteomes" id="UP000054078">
    <property type="component" value="Unassembled WGS sequence"/>
</dbReference>
<keyword evidence="6 13" id="KW-1133">Transmembrane helix</keyword>
<dbReference type="EMBL" id="LOJF01000009">
    <property type="protein sequence ID" value="KUH58343.1"/>
    <property type="molecule type" value="Genomic_DNA"/>
</dbReference>
<feature type="transmembrane region" description="Helical" evidence="13">
    <location>
        <begin position="46"/>
        <end position="66"/>
    </location>
</feature>
<keyword evidence="10" id="KW-1208">Phospholipid metabolism</keyword>
<keyword evidence="5 13" id="KW-0812">Transmembrane</keyword>
<evidence type="ECO:0000313" key="15">
    <source>
        <dbReference type="Proteomes" id="UP000054078"/>
    </source>
</evidence>
<dbReference type="PROSITE" id="PS00379">
    <property type="entry name" value="CDP_ALCOHOL_P_TRANSF"/>
    <property type="match status" value="1"/>
</dbReference>
<keyword evidence="8 13" id="KW-0472">Membrane</keyword>
<evidence type="ECO:0000256" key="11">
    <source>
        <dbReference type="RuleBase" id="RU003750"/>
    </source>
</evidence>
<feature type="compositionally biased region" description="Polar residues" evidence="12">
    <location>
        <begin position="8"/>
        <end position="32"/>
    </location>
</feature>
<evidence type="ECO:0000256" key="2">
    <source>
        <dbReference type="ARBA" id="ARBA00010441"/>
    </source>
</evidence>
<evidence type="ECO:0000256" key="12">
    <source>
        <dbReference type="SAM" id="MobiDB-lite"/>
    </source>
</evidence>
<dbReference type="PANTHER" id="PTHR14269:SF11">
    <property type="entry name" value="CDP-DIACYLGLYCEROL--GLYCEROL-3-PHOSPHATE 3-PHOSPHATIDYLTRANSFERASE"/>
    <property type="match status" value="1"/>
</dbReference>
<dbReference type="GO" id="GO:0016020">
    <property type="term" value="C:membrane"/>
    <property type="evidence" value="ECO:0007669"/>
    <property type="project" value="UniProtKB-SubCell"/>
</dbReference>
<dbReference type="InterPro" id="IPR048254">
    <property type="entry name" value="CDP_ALCOHOL_P_TRANSF_CS"/>
</dbReference>